<reference evidence="2" key="1">
    <citation type="submission" date="2017-11" db="EMBL/GenBank/DDBJ databases">
        <authorList>
            <person name="Zhu W."/>
        </authorList>
    </citation>
    <scope>NUCLEOTIDE SEQUENCE [LARGE SCALE GENOMIC DNA]</scope>
    <source>
        <strain evidence="2">CAU 1183</strain>
    </source>
</reference>
<protein>
    <recommendedName>
        <fullName evidence="3">Phage protein</fullName>
    </recommendedName>
</protein>
<evidence type="ECO:0000313" key="1">
    <source>
        <dbReference type="EMBL" id="RDW17636.1"/>
    </source>
</evidence>
<gene>
    <name evidence="1" type="ORF">CWR48_14070</name>
</gene>
<dbReference type="InterPro" id="IPR057006">
    <property type="entry name" value="Phage_TAC_19"/>
</dbReference>
<accession>A0A3D8PNF2</accession>
<name>A0A3D8PNF2_9BACI</name>
<dbReference type="Proteomes" id="UP000257143">
    <property type="component" value="Unassembled WGS sequence"/>
</dbReference>
<dbReference type="OrthoDB" id="2915540at2"/>
<dbReference type="RefSeq" id="WP_115773884.1">
    <property type="nucleotide sequence ID" value="NZ_PIOC01000019.1"/>
</dbReference>
<organism evidence="1 2">
    <name type="scientific">Oceanobacillus arenosus</name>
    <dbReference type="NCBI Taxonomy" id="1229153"/>
    <lineage>
        <taxon>Bacteria</taxon>
        <taxon>Bacillati</taxon>
        <taxon>Bacillota</taxon>
        <taxon>Bacilli</taxon>
        <taxon>Bacillales</taxon>
        <taxon>Bacillaceae</taxon>
        <taxon>Oceanobacillus</taxon>
    </lineage>
</organism>
<proteinExistence type="predicted"/>
<keyword evidence="2" id="KW-1185">Reference proteome</keyword>
<sequence>MQIKIEINDEEQTFYTPKVPVSAKRKYLEVMAKSEEKAKDNENYVSTYQDQLDEEFELAGVLADVVFKGQFTVEQLFDGVESDYLYEKLAEAVFGKKKEGNEGNNQGK</sequence>
<evidence type="ECO:0008006" key="3">
    <source>
        <dbReference type="Google" id="ProtNLM"/>
    </source>
</evidence>
<comment type="caution">
    <text evidence="1">The sequence shown here is derived from an EMBL/GenBank/DDBJ whole genome shotgun (WGS) entry which is preliminary data.</text>
</comment>
<dbReference type="AlphaFoldDB" id="A0A3D8PNF2"/>
<dbReference type="EMBL" id="PIOC01000019">
    <property type="protein sequence ID" value="RDW17636.1"/>
    <property type="molecule type" value="Genomic_DNA"/>
</dbReference>
<dbReference type="Pfam" id="PF23857">
    <property type="entry name" value="Phage_TAC_19"/>
    <property type="match status" value="1"/>
</dbReference>
<dbReference type="NCBIfam" id="NF047360">
    <property type="entry name" value="tail_chap_PVL"/>
    <property type="match status" value="1"/>
</dbReference>
<evidence type="ECO:0000313" key="2">
    <source>
        <dbReference type="Proteomes" id="UP000257143"/>
    </source>
</evidence>